<name>A0A378HZD1_9GAMM</name>
<evidence type="ECO:0000313" key="1">
    <source>
        <dbReference type="EMBL" id="STX28289.1"/>
    </source>
</evidence>
<dbReference type="EMBL" id="UGNV01000001">
    <property type="protein sequence ID" value="STX28289.1"/>
    <property type="molecule type" value="Genomic_DNA"/>
</dbReference>
<sequence>MQLVLYKATGQLQFGGKMKNEMLNEIQNDTEIEFVELDDVSIAGADPTQITAQEEGRVLGFGCIDTE</sequence>
<dbReference type="RefSeq" id="WP_115302050.1">
    <property type="nucleotide sequence ID" value="NZ_CAAAHO010000001.1"/>
</dbReference>
<proteinExistence type="predicted"/>
<organism evidence="1 2">
    <name type="scientific">Legionella beliardensis</name>
    <dbReference type="NCBI Taxonomy" id="91822"/>
    <lineage>
        <taxon>Bacteria</taxon>
        <taxon>Pseudomonadati</taxon>
        <taxon>Pseudomonadota</taxon>
        <taxon>Gammaproteobacteria</taxon>
        <taxon>Legionellales</taxon>
        <taxon>Legionellaceae</taxon>
        <taxon>Legionella</taxon>
    </lineage>
</organism>
<protein>
    <submittedName>
        <fullName evidence="1">Uncharacterized protein</fullName>
    </submittedName>
</protein>
<keyword evidence="2" id="KW-1185">Reference proteome</keyword>
<dbReference type="Proteomes" id="UP000254968">
    <property type="component" value="Unassembled WGS sequence"/>
</dbReference>
<dbReference type="AlphaFoldDB" id="A0A378HZD1"/>
<evidence type="ECO:0000313" key="2">
    <source>
        <dbReference type="Proteomes" id="UP000254968"/>
    </source>
</evidence>
<gene>
    <name evidence="1" type="ORF">NCTC13315_00817</name>
</gene>
<reference evidence="1 2" key="1">
    <citation type="submission" date="2018-06" db="EMBL/GenBank/DDBJ databases">
        <authorList>
            <consortium name="Pathogen Informatics"/>
            <person name="Doyle S."/>
        </authorList>
    </citation>
    <scope>NUCLEOTIDE SEQUENCE [LARGE SCALE GENOMIC DNA]</scope>
    <source>
        <strain evidence="1 2">NCTC13315</strain>
    </source>
</reference>
<accession>A0A378HZD1</accession>